<evidence type="ECO:0000313" key="4">
    <source>
        <dbReference type="Proteomes" id="UP001501521"/>
    </source>
</evidence>
<keyword evidence="4" id="KW-1185">Reference proteome</keyword>
<feature type="transmembrane region" description="Helical" evidence="2">
    <location>
        <begin position="130"/>
        <end position="152"/>
    </location>
</feature>
<feature type="region of interest" description="Disordered" evidence="1">
    <location>
        <begin position="497"/>
        <end position="652"/>
    </location>
</feature>
<dbReference type="Proteomes" id="UP001501521">
    <property type="component" value="Unassembled WGS sequence"/>
</dbReference>
<name>A0ABP9FN13_9ACTN</name>
<feature type="transmembrane region" description="Helical" evidence="2">
    <location>
        <begin position="345"/>
        <end position="371"/>
    </location>
</feature>
<feature type="transmembrane region" description="Helical" evidence="2">
    <location>
        <begin position="285"/>
        <end position="306"/>
    </location>
</feature>
<keyword evidence="2" id="KW-0472">Membrane</keyword>
<evidence type="ECO:0000256" key="2">
    <source>
        <dbReference type="SAM" id="Phobius"/>
    </source>
</evidence>
<keyword evidence="2" id="KW-0812">Transmembrane</keyword>
<evidence type="ECO:0000313" key="3">
    <source>
        <dbReference type="EMBL" id="GAA4909656.1"/>
    </source>
</evidence>
<protein>
    <submittedName>
        <fullName evidence="3">Uncharacterized protein</fullName>
    </submittedName>
</protein>
<organism evidence="3 4">
    <name type="scientific">Tessaracoccus lubricantis</name>
    <dbReference type="NCBI Taxonomy" id="545543"/>
    <lineage>
        <taxon>Bacteria</taxon>
        <taxon>Bacillati</taxon>
        <taxon>Actinomycetota</taxon>
        <taxon>Actinomycetes</taxon>
        <taxon>Propionibacteriales</taxon>
        <taxon>Propionibacteriaceae</taxon>
        <taxon>Tessaracoccus</taxon>
    </lineage>
</organism>
<proteinExistence type="predicted"/>
<feature type="transmembrane region" description="Helical" evidence="2">
    <location>
        <begin position="164"/>
        <end position="186"/>
    </location>
</feature>
<feature type="transmembrane region" description="Helical" evidence="2">
    <location>
        <begin position="383"/>
        <end position="401"/>
    </location>
</feature>
<feature type="compositionally biased region" description="Low complexity" evidence="1">
    <location>
        <begin position="523"/>
        <end position="537"/>
    </location>
</feature>
<comment type="caution">
    <text evidence="3">The sequence shown here is derived from an EMBL/GenBank/DDBJ whole genome shotgun (WGS) entry which is preliminary data.</text>
</comment>
<feature type="transmembrane region" description="Helical" evidence="2">
    <location>
        <begin position="312"/>
        <end position="333"/>
    </location>
</feature>
<feature type="compositionally biased region" description="Pro residues" evidence="1">
    <location>
        <begin position="588"/>
        <end position="615"/>
    </location>
</feature>
<evidence type="ECO:0000256" key="1">
    <source>
        <dbReference type="SAM" id="MobiDB-lite"/>
    </source>
</evidence>
<feature type="transmembrane region" description="Helical" evidence="2">
    <location>
        <begin position="93"/>
        <end position="118"/>
    </location>
</feature>
<dbReference type="EMBL" id="BAABLV010000066">
    <property type="protein sequence ID" value="GAA4909656.1"/>
    <property type="molecule type" value="Genomic_DNA"/>
</dbReference>
<sequence>MNNRQPPRWVRILIRTLIGAAILTLIGNVAFVVADESGASMGQTIPALSWVQLADAKGINLWNYELAINFKSDIFDPGASVSAMLTEFLWKGYLGLTALAIWFVDWVLSFDWLTVIIAPLTAVGDAIRNIITQFGLAPAFLMVAGLVGAVFILRGKIARGVYEMLMSCFIVALSVTAFANPLELVAGPDGWIYQARDHTLELVAAMGDQAQSDQNAITSELITTFVRQPAQLVSFGQILDGGDCEEAYDTAVSAGPYGYESDIRDAVSDCNKAASSYADTPNGGMVTSALIQAPAGIMVLVMAILIGGTVMLALVATVLAALKTIINLVLAVLPGGARRPLAHSFAEVFIGIAVFIFAMFFLAVYLMVIQAVFRAHEGQPSKAFVIMLIVMILGLIAFVRYRKSLKAATTRLTDWMSKPPGGPAPRPLAPPGQGSHLMKAAGLYGAGRVLSSPQGRAALKNTAVVGAAALTGNPALAGRVLLNSATAKRAKNLAGRAIGPKPAASPAAAGGGGTSRTVFSGEAARPQQSSAAPPATSRPRHRSNTDDDTVVLHGTVVEPDEYPRLPMRRTRVLAAPPARPHRLRPSEPRPQLPPPPEPGTPPTRPKPSRPSPNSGPPRTTRRPQNEPPPRSTPQRGRLAPTRPGSRPGRRTR</sequence>
<dbReference type="RefSeq" id="WP_345584530.1">
    <property type="nucleotide sequence ID" value="NZ_BAABLV010000066.1"/>
</dbReference>
<feature type="transmembrane region" description="Helical" evidence="2">
    <location>
        <begin position="12"/>
        <end position="34"/>
    </location>
</feature>
<feature type="compositionally biased region" description="Low complexity" evidence="1">
    <location>
        <begin position="499"/>
        <end position="508"/>
    </location>
</feature>
<accession>A0ABP9FN13</accession>
<reference evidence="4" key="1">
    <citation type="journal article" date="2019" name="Int. J. Syst. Evol. Microbiol.">
        <title>The Global Catalogue of Microorganisms (GCM) 10K type strain sequencing project: providing services to taxonomists for standard genome sequencing and annotation.</title>
        <authorList>
            <consortium name="The Broad Institute Genomics Platform"/>
            <consortium name="The Broad Institute Genome Sequencing Center for Infectious Disease"/>
            <person name="Wu L."/>
            <person name="Ma J."/>
        </authorList>
    </citation>
    <scope>NUCLEOTIDE SEQUENCE [LARGE SCALE GENOMIC DNA]</scope>
    <source>
        <strain evidence="4">JCM 19125</strain>
    </source>
</reference>
<gene>
    <name evidence="3" type="ORF">GCM10025789_31090</name>
</gene>
<keyword evidence="2" id="KW-1133">Transmembrane helix</keyword>